<dbReference type="PIRSF" id="PIRSF018571">
    <property type="entry name" value="SpoIIGA"/>
    <property type="match status" value="1"/>
</dbReference>
<sequence>MVVSELPVVYLDVIWLINFGLDGFILLVTAFLARRQLKWLRTIGASAIGASYALFLFFPAMSAFLTFFSKLLFSILMVWIAFRPKGLFNFGKMLGLFYLASFLTGGAAYAANHFFGSVSMQNGLVLVHGGTVWLQQTKLWLVMLSVPLTWFLGKGAWKRLIRSKQREMNFWEVEVRIDEESVLFTGLLDTGNALTDPLSRTPVMVADWELFASMLPTALTEELTKGSDIAMSVGEIVMDDAWQAKFRLVPYRGVGGTMGMLLAFKPDLVILRSKEGEHSCTRVLIGLNPKALAADGSYRAILHPSMVTGDGEPNAEWKAGRVAS</sequence>
<dbReference type="InterPro" id="IPR005081">
    <property type="entry name" value="SpoIIGA"/>
</dbReference>
<protein>
    <submittedName>
        <fullName evidence="3">Sigma-E processing peptidase SpoIIGA</fullName>
    </submittedName>
</protein>
<feature type="active site" evidence="1">
    <location>
        <position position="189"/>
    </location>
</feature>
<dbReference type="GO" id="GO:0004190">
    <property type="term" value="F:aspartic-type endopeptidase activity"/>
    <property type="evidence" value="ECO:0007669"/>
    <property type="project" value="InterPro"/>
</dbReference>
<evidence type="ECO:0000313" key="3">
    <source>
        <dbReference type="EMBL" id="ASS75845.1"/>
    </source>
</evidence>
<keyword evidence="2" id="KW-0472">Membrane</keyword>
<reference evidence="3 4" key="1">
    <citation type="journal article" date="2015" name="Int. J. Syst. Evol. Microbiol.">
        <title>Tumebacillus algifaecis sp. nov., isolated from decomposing algal scum.</title>
        <authorList>
            <person name="Wu Y.F."/>
            <person name="Zhang B."/>
            <person name="Xing P."/>
            <person name="Wu Q.L."/>
            <person name="Liu S.J."/>
        </authorList>
    </citation>
    <scope>NUCLEOTIDE SEQUENCE [LARGE SCALE GENOMIC DNA]</scope>
    <source>
        <strain evidence="3 4">THMBR28</strain>
    </source>
</reference>
<evidence type="ECO:0000313" key="4">
    <source>
        <dbReference type="Proteomes" id="UP000214688"/>
    </source>
</evidence>
<keyword evidence="2" id="KW-1133">Transmembrane helix</keyword>
<organism evidence="3 4">
    <name type="scientific">Tumebacillus algifaecis</name>
    <dbReference type="NCBI Taxonomy" id="1214604"/>
    <lineage>
        <taxon>Bacteria</taxon>
        <taxon>Bacillati</taxon>
        <taxon>Bacillota</taxon>
        <taxon>Bacilli</taxon>
        <taxon>Bacillales</taxon>
        <taxon>Alicyclobacillaceae</taxon>
        <taxon>Tumebacillus</taxon>
    </lineage>
</organism>
<dbReference type="NCBIfam" id="TIGR02854">
    <property type="entry name" value="spore_II_GA"/>
    <property type="match status" value="1"/>
</dbReference>
<proteinExistence type="predicted"/>
<name>A0A223D2X5_9BACL</name>
<feature type="transmembrane region" description="Helical" evidence="2">
    <location>
        <begin position="64"/>
        <end position="82"/>
    </location>
</feature>
<feature type="transmembrane region" description="Helical" evidence="2">
    <location>
        <begin position="13"/>
        <end position="32"/>
    </location>
</feature>
<dbReference type="EMBL" id="CP022657">
    <property type="protein sequence ID" value="ASS75845.1"/>
    <property type="molecule type" value="Genomic_DNA"/>
</dbReference>
<dbReference type="AlphaFoldDB" id="A0A223D2X5"/>
<dbReference type="KEGG" id="tab:CIG75_13220"/>
<dbReference type="Proteomes" id="UP000214688">
    <property type="component" value="Chromosome"/>
</dbReference>
<dbReference type="Pfam" id="PF03419">
    <property type="entry name" value="Peptidase_U4"/>
    <property type="match status" value="1"/>
</dbReference>
<dbReference type="GO" id="GO:0006508">
    <property type="term" value="P:proteolysis"/>
    <property type="evidence" value="ECO:0007669"/>
    <property type="project" value="InterPro"/>
</dbReference>
<evidence type="ECO:0000256" key="2">
    <source>
        <dbReference type="SAM" id="Phobius"/>
    </source>
</evidence>
<evidence type="ECO:0000256" key="1">
    <source>
        <dbReference type="PIRSR" id="PIRSR018571-1"/>
    </source>
</evidence>
<feature type="transmembrane region" description="Helical" evidence="2">
    <location>
        <begin position="39"/>
        <end position="58"/>
    </location>
</feature>
<dbReference type="GO" id="GO:0030436">
    <property type="term" value="P:asexual sporulation"/>
    <property type="evidence" value="ECO:0007669"/>
    <property type="project" value="InterPro"/>
</dbReference>
<keyword evidence="2" id="KW-0812">Transmembrane</keyword>
<feature type="transmembrane region" description="Helical" evidence="2">
    <location>
        <begin position="94"/>
        <end position="115"/>
    </location>
</feature>
<keyword evidence="4" id="KW-1185">Reference proteome</keyword>
<gene>
    <name evidence="3" type="primary">spoIIGA</name>
    <name evidence="3" type="ORF">CIG75_13220</name>
</gene>
<accession>A0A223D2X5</accession>
<feature type="transmembrane region" description="Helical" evidence="2">
    <location>
        <begin position="139"/>
        <end position="157"/>
    </location>
</feature>